<evidence type="ECO:0000313" key="4">
    <source>
        <dbReference type="Proteomes" id="UP000199504"/>
    </source>
</evidence>
<keyword evidence="4" id="KW-1185">Reference proteome</keyword>
<evidence type="ECO:0000256" key="1">
    <source>
        <dbReference type="SAM" id="MobiDB-lite"/>
    </source>
</evidence>
<accession>A0A1C5ADL5</accession>
<dbReference type="AlphaFoldDB" id="A0A1C5ADL5"/>
<reference evidence="4" key="1">
    <citation type="submission" date="2016-06" db="EMBL/GenBank/DDBJ databases">
        <authorList>
            <person name="Varghese N."/>
            <person name="Submissions Spin"/>
        </authorList>
    </citation>
    <scope>NUCLEOTIDE SEQUENCE [LARGE SCALE GENOMIC DNA]</scope>
    <source>
        <strain evidence="4">DSM 44830</strain>
    </source>
</reference>
<keyword evidence="2" id="KW-0732">Signal</keyword>
<proteinExistence type="predicted"/>
<dbReference type="Gene3D" id="2.40.10.10">
    <property type="entry name" value="Trypsin-like serine proteases"/>
    <property type="match status" value="2"/>
</dbReference>
<dbReference type="InterPro" id="IPR006311">
    <property type="entry name" value="TAT_signal"/>
</dbReference>
<feature type="chain" id="PRO_5008711096" evidence="2">
    <location>
        <begin position="31"/>
        <end position="531"/>
    </location>
</feature>
<dbReference type="PROSITE" id="PS51318">
    <property type="entry name" value="TAT"/>
    <property type="match status" value="1"/>
</dbReference>
<protein>
    <submittedName>
        <fullName evidence="3">Uncharacterized protein</fullName>
    </submittedName>
</protein>
<feature type="compositionally biased region" description="Low complexity" evidence="1">
    <location>
        <begin position="212"/>
        <end position="236"/>
    </location>
</feature>
<evidence type="ECO:0000256" key="2">
    <source>
        <dbReference type="SAM" id="SignalP"/>
    </source>
</evidence>
<organism evidence="3 4">
    <name type="scientific">Micromonospora mirobrigensis</name>
    <dbReference type="NCBI Taxonomy" id="262898"/>
    <lineage>
        <taxon>Bacteria</taxon>
        <taxon>Bacillati</taxon>
        <taxon>Actinomycetota</taxon>
        <taxon>Actinomycetes</taxon>
        <taxon>Micromonosporales</taxon>
        <taxon>Micromonosporaceae</taxon>
        <taxon>Micromonospora</taxon>
    </lineage>
</organism>
<dbReference type="InterPro" id="IPR043504">
    <property type="entry name" value="Peptidase_S1_PA_chymotrypsin"/>
</dbReference>
<dbReference type="EMBL" id="FMCX01000009">
    <property type="protein sequence ID" value="SCF43342.1"/>
    <property type="molecule type" value="Genomic_DNA"/>
</dbReference>
<evidence type="ECO:0000313" key="3">
    <source>
        <dbReference type="EMBL" id="SCF43342.1"/>
    </source>
</evidence>
<feature type="region of interest" description="Disordered" evidence="1">
    <location>
        <begin position="201"/>
        <end position="249"/>
    </location>
</feature>
<name>A0A1C5ADL5_9ACTN</name>
<dbReference type="STRING" id="262898.GA0070564_10995"/>
<feature type="compositionally biased region" description="Low complexity" evidence="1">
    <location>
        <begin position="44"/>
        <end position="54"/>
    </location>
</feature>
<feature type="region of interest" description="Disordered" evidence="1">
    <location>
        <begin position="28"/>
        <end position="61"/>
    </location>
</feature>
<feature type="signal peptide" evidence="2">
    <location>
        <begin position="1"/>
        <end position="30"/>
    </location>
</feature>
<gene>
    <name evidence="3" type="ORF">GA0070564_10995</name>
</gene>
<dbReference type="Proteomes" id="UP000199504">
    <property type="component" value="Unassembled WGS sequence"/>
</dbReference>
<sequence>MKGSRRRRSWLLAAGLTTAALALQPLAAGAAGSTKAKPEPAPAAPAATDRAGAADGHSATPAQRARMAAEAPLAKVAARIRTAAVAKPSGFAGVELRDGAVTVYWKGDVPTDMQRMLDDEGRKVPVTVRQAAWSASEMSGAATALAGRVRADKARAGTLRSVTSLRWSIRGDGLTATVADGGKTPAALPDVGVPVTVVEETDPAGASGRGGSPARKPAAAAATGTDSASATGTLAGVTWPDPSRQDDTTPAWGGAHLINTNATGGNHGWLVRLADGNIADADTKWHCTSGFPVLDSTTNTELMVGAATCGTPGNTYVDPSGDVVNETAGVSSAWYQPGRGVILTRPKGGAEPFIYDGGSWGQDGWQIAGWEAPITGQQVCIAGAETGTYCEVTVSEFVGNQTAWLANAQGGSDQVSGMTMLYSHPTGSPIDPNKRVWTLKDGSPCNGYEFFSDIDSTQCPNLTFLPGDMGAAVYVLPGQGPQTGVIIKGMIARVHNDNPNDSFWHLSMVGTNEIQTAFPSVVPLTAANDRK</sequence>